<evidence type="ECO:0000313" key="11">
    <source>
        <dbReference type="Proteomes" id="UP000759537"/>
    </source>
</evidence>
<evidence type="ECO:0000256" key="1">
    <source>
        <dbReference type="ARBA" id="ARBA00006040"/>
    </source>
</evidence>
<dbReference type="GO" id="GO:0004222">
    <property type="term" value="F:metalloendopeptidase activity"/>
    <property type="evidence" value="ECO:0007669"/>
    <property type="project" value="InterPro"/>
</dbReference>
<name>A0A9P5T5U2_9AGAM</name>
<evidence type="ECO:0000256" key="2">
    <source>
        <dbReference type="ARBA" id="ARBA00022670"/>
    </source>
</evidence>
<dbReference type="OrthoDB" id="534666at2759"/>
<reference evidence="10" key="1">
    <citation type="submission" date="2019-10" db="EMBL/GenBank/DDBJ databases">
        <authorList>
            <consortium name="DOE Joint Genome Institute"/>
            <person name="Kuo A."/>
            <person name="Miyauchi S."/>
            <person name="Kiss E."/>
            <person name="Drula E."/>
            <person name="Kohler A."/>
            <person name="Sanchez-Garcia M."/>
            <person name="Andreopoulos B."/>
            <person name="Barry K.W."/>
            <person name="Bonito G."/>
            <person name="Buee M."/>
            <person name="Carver A."/>
            <person name="Chen C."/>
            <person name="Cichocki N."/>
            <person name="Clum A."/>
            <person name="Culley D."/>
            <person name="Crous P.W."/>
            <person name="Fauchery L."/>
            <person name="Girlanda M."/>
            <person name="Hayes R."/>
            <person name="Keri Z."/>
            <person name="LaButti K."/>
            <person name="Lipzen A."/>
            <person name="Lombard V."/>
            <person name="Magnuson J."/>
            <person name="Maillard F."/>
            <person name="Morin E."/>
            <person name="Murat C."/>
            <person name="Nolan M."/>
            <person name="Ohm R."/>
            <person name="Pangilinan J."/>
            <person name="Pereira M."/>
            <person name="Perotto S."/>
            <person name="Peter M."/>
            <person name="Riley R."/>
            <person name="Sitrit Y."/>
            <person name="Stielow B."/>
            <person name="Szollosi G."/>
            <person name="Zifcakova L."/>
            <person name="Stursova M."/>
            <person name="Spatafora J.W."/>
            <person name="Tedersoo L."/>
            <person name="Vaario L.-M."/>
            <person name="Yamada A."/>
            <person name="Yan M."/>
            <person name="Wang P."/>
            <person name="Xu J."/>
            <person name="Bruns T."/>
            <person name="Baldrian P."/>
            <person name="Vilgalys R."/>
            <person name="Henrissat B."/>
            <person name="Grigoriev I.V."/>
            <person name="Hibbett D."/>
            <person name="Nagy L.G."/>
            <person name="Martin F.M."/>
        </authorList>
    </citation>
    <scope>NUCLEOTIDE SEQUENCE</scope>
    <source>
        <strain evidence="10">Prilba</strain>
    </source>
</reference>
<keyword evidence="11" id="KW-1185">Reference proteome</keyword>
<dbReference type="EMBL" id="WHVB01000014">
    <property type="protein sequence ID" value="KAF8476543.1"/>
    <property type="molecule type" value="Genomic_DNA"/>
</dbReference>
<evidence type="ECO:0000256" key="7">
    <source>
        <dbReference type="ARBA" id="ARBA00025208"/>
    </source>
</evidence>
<dbReference type="SUPFAM" id="SSF55486">
    <property type="entry name" value="Metalloproteases ('zincins'), catalytic domain"/>
    <property type="match status" value="1"/>
</dbReference>
<proteinExistence type="inferred from homology"/>
<dbReference type="FunFam" id="3.40.390.10:FF:000006">
    <property type="entry name" value="Thimet oligopeptidase 1"/>
    <property type="match status" value="1"/>
</dbReference>
<evidence type="ECO:0000259" key="9">
    <source>
        <dbReference type="Pfam" id="PF01432"/>
    </source>
</evidence>
<evidence type="ECO:0000256" key="8">
    <source>
        <dbReference type="RuleBase" id="RU003435"/>
    </source>
</evidence>
<dbReference type="CDD" id="cd06455">
    <property type="entry name" value="M3A_TOP"/>
    <property type="match status" value="1"/>
</dbReference>
<accession>A0A9P5T5U2</accession>
<sequence length="672" mass="76896">MANLTPPQPPPVWTHTPEDVLNLTKEAIKKDREVQDKVAKLPASECNFDTVALAISDGEFQEITEPLSFYQNVSPSKKLRDASNEAEQLVQDFGVESSMRIDVYNAKVSAQKNIEASGKKLNPEEQRLVEKMVQDGTRAGLGLPEADRERLTVWKKELSQICLEFSKNFNEENGIVSFTLEELKGVPQDVISGYAKRTEGDKELYDVTHKTPDIFPLFKNAQSAATRRRAYESYEARLELNAPLLDRALELRRNLAALLGYKSWADHVTEVKMVKSGDNIKKFLAELEQRLRPLGVQERETLLQLKAEELKDKGEPFDGNFYIWDYRYYDRLYLEKTLSLDDALIKEYFPVSVVVPAILEIYQNLLGVRFHEIKDTQTWHPDAQVFAVWAADAKDESDFVGYCYLDLFPRESKYGHAAVWPLLPGYIRPDGKRMYPLAAMVANLAKSTPDRPALMRHDDVVTFFHEMGHVFHGLLSRTQFSRFHGTRVARDFVEAPSQMLENWCWEPQVLKKVSKHYKTNEALSTELITKLIQSRYVNVGLLYLRQLFFAWFDYEVHTNKDRQDATALWNDLRERVSLVKGGKRSAGQGSFGHIVGGYDAGYYGYTYSLVFAADMYSTVFKSDPLDPARGDRYRRSILQPGGSREELDSLKEFLGRPPNPDAFVEEIFGKSL</sequence>
<dbReference type="PANTHER" id="PTHR11804">
    <property type="entry name" value="PROTEASE M3 THIMET OLIGOPEPTIDASE-RELATED"/>
    <property type="match status" value="1"/>
</dbReference>
<feature type="domain" description="Peptidase M3A/M3B catalytic" evidence="9">
    <location>
        <begin position="218"/>
        <end position="666"/>
    </location>
</feature>
<keyword evidence="2 8" id="KW-0645">Protease</keyword>
<dbReference type="Gene3D" id="3.40.390.10">
    <property type="entry name" value="Collagenase (Catalytic Domain)"/>
    <property type="match status" value="1"/>
</dbReference>
<dbReference type="AlphaFoldDB" id="A0A9P5T5U2"/>
<comment type="caution">
    <text evidence="10">The sequence shown here is derived from an EMBL/GenBank/DDBJ whole genome shotgun (WGS) entry which is preliminary data.</text>
</comment>
<comment type="similarity">
    <text evidence="1 8">Belongs to the peptidase M3 family.</text>
</comment>
<dbReference type="PANTHER" id="PTHR11804:SF84">
    <property type="entry name" value="SACCHAROLYSIN"/>
    <property type="match status" value="1"/>
</dbReference>
<dbReference type="InterPro" id="IPR024077">
    <property type="entry name" value="Neurolysin/TOP_dom2"/>
</dbReference>
<dbReference type="InterPro" id="IPR024080">
    <property type="entry name" value="Neurolysin/TOP_N"/>
</dbReference>
<comment type="cofactor">
    <cofactor evidence="8">
        <name>Zn(2+)</name>
        <dbReference type="ChEBI" id="CHEBI:29105"/>
    </cofactor>
    <text evidence="8">Binds 1 zinc ion.</text>
</comment>
<keyword evidence="6 8" id="KW-0482">Metalloprotease</keyword>
<keyword evidence="3 8" id="KW-0479">Metal-binding</keyword>
<keyword evidence="5 8" id="KW-0862">Zinc</keyword>
<reference evidence="10" key="2">
    <citation type="journal article" date="2020" name="Nat. Commun.">
        <title>Large-scale genome sequencing of mycorrhizal fungi provides insights into the early evolution of symbiotic traits.</title>
        <authorList>
            <person name="Miyauchi S."/>
            <person name="Kiss E."/>
            <person name="Kuo A."/>
            <person name="Drula E."/>
            <person name="Kohler A."/>
            <person name="Sanchez-Garcia M."/>
            <person name="Morin E."/>
            <person name="Andreopoulos B."/>
            <person name="Barry K.W."/>
            <person name="Bonito G."/>
            <person name="Buee M."/>
            <person name="Carver A."/>
            <person name="Chen C."/>
            <person name="Cichocki N."/>
            <person name="Clum A."/>
            <person name="Culley D."/>
            <person name="Crous P.W."/>
            <person name="Fauchery L."/>
            <person name="Girlanda M."/>
            <person name="Hayes R.D."/>
            <person name="Keri Z."/>
            <person name="LaButti K."/>
            <person name="Lipzen A."/>
            <person name="Lombard V."/>
            <person name="Magnuson J."/>
            <person name="Maillard F."/>
            <person name="Murat C."/>
            <person name="Nolan M."/>
            <person name="Ohm R.A."/>
            <person name="Pangilinan J."/>
            <person name="Pereira M.F."/>
            <person name="Perotto S."/>
            <person name="Peter M."/>
            <person name="Pfister S."/>
            <person name="Riley R."/>
            <person name="Sitrit Y."/>
            <person name="Stielow J.B."/>
            <person name="Szollosi G."/>
            <person name="Zifcakova L."/>
            <person name="Stursova M."/>
            <person name="Spatafora J.W."/>
            <person name="Tedersoo L."/>
            <person name="Vaario L.M."/>
            <person name="Yamada A."/>
            <person name="Yan M."/>
            <person name="Wang P."/>
            <person name="Xu J."/>
            <person name="Bruns T."/>
            <person name="Baldrian P."/>
            <person name="Vilgalys R."/>
            <person name="Dunand C."/>
            <person name="Henrissat B."/>
            <person name="Grigoriev I.V."/>
            <person name="Hibbett D."/>
            <person name="Nagy L.G."/>
            <person name="Martin F.M."/>
        </authorList>
    </citation>
    <scope>NUCLEOTIDE SEQUENCE</scope>
    <source>
        <strain evidence="10">Prilba</strain>
    </source>
</reference>
<comment type="function">
    <text evidence="7">Cleaves proteins, imported into the mitochondrion, to their mature size. While most mitochondrial precursor proteins are processed to the mature form in one step by mitochondrial processing peptidase (MPP), the sequential cleavage by MIP of an octapeptide after initial processing by MPP is a required step for a subgroup of nuclear-encoded precursor proteins destined for the matrix or the inner membrane.</text>
</comment>
<dbReference type="Proteomes" id="UP000759537">
    <property type="component" value="Unassembled WGS sequence"/>
</dbReference>
<dbReference type="InterPro" id="IPR001567">
    <property type="entry name" value="Pept_M3A_M3B_dom"/>
</dbReference>
<evidence type="ECO:0000256" key="6">
    <source>
        <dbReference type="ARBA" id="ARBA00023049"/>
    </source>
</evidence>
<protein>
    <submittedName>
        <fullName evidence="10">Metalloprotease</fullName>
    </submittedName>
</protein>
<keyword evidence="4 8" id="KW-0378">Hydrolase</keyword>
<dbReference type="InterPro" id="IPR045090">
    <property type="entry name" value="Pept_M3A_M3B"/>
</dbReference>
<evidence type="ECO:0000256" key="3">
    <source>
        <dbReference type="ARBA" id="ARBA00022723"/>
    </source>
</evidence>
<dbReference type="GO" id="GO:0005758">
    <property type="term" value="C:mitochondrial intermembrane space"/>
    <property type="evidence" value="ECO:0007669"/>
    <property type="project" value="TreeGrafter"/>
</dbReference>
<evidence type="ECO:0000256" key="4">
    <source>
        <dbReference type="ARBA" id="ARBA00022801"/>
    </source>
</evidence>
<organism evidence="10 11">
    <name type="scientific">Russula ochroleuca</name>
    <dbReference type="NCBI Taxonomy" id="152965"/>
    <lineage>
        <taxon>Eukaryota</taxon>
        <taxon>Fungi</taxon>
        <taxon>Dikarya</taxon>
        <taxon>Basidiomycota</taxon>
        <taxon>Agaricomycotina</taxon>
        <taxon>Agaricomycetes</taxon>
        <taxon>Russulales</taxon>
        <taxon>Russulaceae</taxon>
        <taxon>Russula</taxon>
    </lineage>
</organism>
<dbReference type="GO" id="GO:0006508">
    <property type="term" value="P:proteolysis"/>
    <property type="evidence" value="ECO:0007669"/>
    <property type="project" value="UniProtKB-KW"/>
</dbReference>
<dbReference type="InterPro" id="IPR024079">
    <property type="entry name" value="MetalloPept_cat_dom_sf"/>
</dbReference>
<dbReference type="Gene3D" id="1.10.1370.10">
    <property type="entry name" value="Neurolysin, domain 3"/>
    <property type="match status" value="1"/>
</dbReference>
<evidence type="ECO:0000256" key="5">
    <source>
        <dbReference type="ARBA" id="ARBA00022833"/>
    </source>
</evidence>
<dbReference type="Gene3D" id="1.20.1050.40">
    <property type="entry name" value="Endopeptidase. Chain P, domain 1"/>
    <property type="match status" value="1"/>
</dbReference>
<dbReference type="GO" id="GO:0046872">
    <property type="term" value="F:metal ion binding"/>
    <property type="evidence" value="ECO:0007669"/>
    <property type="project" value="UniProtKB-UniRule"/>
</dbReference>
<gene>
    <name evidence="10" type="ORF">DFH94DRAFT_672113</name>
</gene>
<dbReference type="Pfam" id="PF01432">
    <property type="entry name" value="Peptidase_M3"/>
    <property type="match status" value="1"/>
</dbReference>
<evidence type="ECO:0000313" key="10">
    <source>
        <dbReference type="EMBL" id="KAF8476543.1"/>
    </source>
</evidence>
<dbReference type="GO" id="GO:0006518">
    <property type="term" value="P:peptide metabolic process"/>
    <property type="evidence" value="ECO:0007669"/>
    <property type="project" value="TreeGrafter"/>
</dbReference>